<feature type="compositionally biased region" description="Low complexity" evidence="1">
    <location>
        <begin position="7"/>
        <end position="22"/>
    </location>
</feature>
<evidence type="ECO:0000313" key="3">
    <source>
        <dbReference type="Proteomes" id="UP000638313"/>
    </source>
</evidence>
<reference evidence="2" key="1">
    <citation type="journal article" date="2014" name="Int. J. Syst. Evol. Microbiol.">
        <title>Complete genome sequence of Corynebacterium casei LMG S-19264T (=DSM 44701T), isolated from a smear-ripened cheese.</title>
        <authorList>
            <consortium name="US DOE Joint Genome Institute (JGI-PGF)"/>
            <person name="Walter F."/>
            <person name="Albersmeier A."/>
            <person name="Kalinowski J."/>
            <person name="Ruckert C."/>
        </authorList>
    </citation>
    <scope>NUCLEOTIDE SEQUENCE</scope>
    <source>
        <strain evidence="2">JCM 4059</strain>
    </source>
</reference>
<gene>
    <name evidence="2" type="ORF">GCM10010218_42270</name>
</gene>
<keyword evidence="3" id="KW-1185">Reference proteome</keyword>
<feature type="region of interest" description="Disordered" evidence="1">
    <location>
        <begin position="1"/>
        <end position="22"/>
    </location>
</feature>
<sequence length="74" mass="7152">MGAALTTSPGDPAGGASSAAAVPVAAAPNAAASAAATATAVLRRSMRLSQLAGARNPFRGFGRHAARPVPGDRK</sequence>
<reference evidence="2" key="2">
    <citation type="submission" date="2020-09" db="EMBL/GenBank/DDBJ databases">
        <authorList>
            <person name="Sun Q."/>
            <person name="Ohkuma M."/>
        </authorList>
    </citation>
    <scope>NUCLEOTIDE SEQUENCE</scope>
    <source>
        <strain evidence="2">JCM 4059</strain>
    </source>
</reference>
<accession>A0A919B5B2</accession>
<proteinExistence type="predicted"/>
<protein>
    <submittedName>
        <fullName evidence="2">Uncharacterized protein</fullName>
    </submittedName>
</protein>
<dbReference type="AlphaFoldDB" id="A0A919B5B2"/>
<feature type="region of interest" description="Disordered" evidence="1">
    <location>
        <begin position="52"/>
        <end position="74"/>
    </location>
</feature>
<organism evidence="2 3">
    <name type="scientific">Streptomyces mashuensis</name>
    <dbReference type="NCBI Taxonomy" id="33904"/>
    <lineage>
        <taxon>Bacteria</taxon>
        <taxon>Bacillati</taxon>
        <taxon>Actinomycetota</taxon>
        <taxon>Actinomycetes</taxon>
        <taxon>Kitasatosporales</taxon>
        <taxon>Streptomycetaceae</taxon>
        <taxon>Streptomyces</taxon>
    </lineage>
</organism>
<name>A0A919B5B2_9ACTN</name>
<comment type="caution">
    <text evidence="2">The sequence shown here is derived from an EMBL/GenBank/DDBJ whole genome shotgun (WGS) entry which is preliminary data.</text>
</comment>
<dbReference type="EMBL" id="BNBD01000009">
    <property type="protein sequence ID" value="GHF56480.1"/>
    <property type="molecule type" value="Genomic_DNA"/>
</dbReference>
<dbReference type="Proteomes" id="UP000638313">
    <property type="component" value="Unassembled WGS sequence"/>
</dbReference>
<evidence type="ECO:0000313" key="2">
    <source>
        <dbReference type="EMBL" id="GHF56480.1"/>
    </source>
</evidence>
<evidence type="ECO:0000256" key="1">
    <source>
        <dbReference type="SAM" id="MobiDB-lite"/>
    </source>
</evidence>